<feature type="domain" description="Peptidase M14" evidence="10">
    <location>
        <begin position="83"/>
        <end position="407"/>
    </location>
</feature>
<evidence type="ECO:0000313" key="11">
    <source>
        <dbReference type="EMBL" id="CAK8688821.1"/>
    </source>
</evidence>
<sequence length="523" mass="59988">MGGIPPCQSVCVEVRGRCLDVLKAIGLDWPDYLACQSLIDCDVRNVCRGPREVLISVSRSSWSKISWRMKRRKPKRRPSIHHRHHSLPAMQKIFNKLTRACPDITRIYKIGKSVEKRPFLVLEISDNPGIHEILEPEVKLIGGIHGNEVLGREMLIHFAQYLCREWLNGNKRIQTMIKNIRIHIMPSMNPDGYHKASLQAPNARDWLTGRYTAKGYDLNRNFPDLTSLVYRYEKRGGPNNHLKIPRSYWRRHTVARLPEVHVMINWITRYPFVLSAQLHGGDLVANYPYDVKRFSPKHYSRKLEPKYAACPDDAVFRRLATTYAANHGIMADPSLNTCGSRFGDDEGITNGAAWYTVRGGMQDFNYLHTNCFEITIELGCQKFPPESKLGQEWENNKESLIAFTEQALIGVKGLVTDSQGKPVEKAVVKVGGIDHDITTTRHGEYWRLLIPGNYVITVSHEMFLPSVRNVSISSELESVREDFTLLTPLEAREDESEDEISVNFVFEASLVESRFRHRRKQRP</sequence>
<comment type="similarity">
    <text evidence="2 9">Belongs to the peptidase M14 family.</text>
</comment>
<evidence type="ECO:0000256" key="4">
    <source>
        <dbReference type="ARBA" id="ARBA00022723"/>
    </source>
</evidence>
<keyword evidence="7" id="KW-0482">Metalloprotease</keyword>
<keyword evidence="12" id="KW-1185">Reference proteome</keyword>
<evidence type="ECO:0000256" key="5">
    <source>
        <dbReference type="ARBA" id="ARBA00022801"/>
    </source>
</evidence>
<keyword evidence="6" id="KW-0862">Zinc</keyword>
<comment type="cofactor">
    <cofactor evidence="1">
        <name>Zn(2+)</name>
        <dbReference type="ChEBI" id="CHEBI:29105"/>
    </cofactor>
</comment>
<dbReference type="SUPFAM" id="SSF63501">
    <property type="entry name" value="Frizzled cysteine-rich domain"/>
    <property type="match status" value="1"/>
</dbReference>
<dbReference type="PROSITE" id="PS00132">
    <property type="entry name" value="CARBOXYPEPT_ZN_1"/>
    <property type="match status" value="1"/>
</dbReference>
<evidence type="ECO:0000256" key="2">
    <source>
        <dbReference type="ARBA" id="ARBA00005988"/>
    </source>
</evidence>
<keyword evidence="8" id="KW-0325">Glycoprotein</keyword>
<dbReference type="InterPro" id="IPR057246">
    <property type="entry name" value="CARBOXYPEPT_ZN_1"/>
</dbReference>
<evidence type="ECO:0000256" key="7">
    <source>
        <dbReference type="ARBA" id="ARBA00023049"/>
    </source>
</evidence>
<reference evidence="11 12" key="1">
    <citation type="submission" date="2024-02" db="EMBL/GenBank/DDBJ databases">
        <authorList>
            <person name="Daric V."/>
            <person name="Darras S."/>
        </authorList>
    </citation>
    <scope>NUCLEOTIDE SEQUENCE [LARGE SCALE GENOMIC DNA]</scope>
</reference>
<keyword evidence="4" id="KW-0479">Metal-binding</keyword>
<dbReference type="CDD" id="cd07066">
    <property type="entry name" value="CRD_FZ"/>
    <property type="match status" value="1"/>
</dbReference>
<dbReference type="PANTHER" id="PTHR11532:SF94">
    <property type="entry name" value="CARBOXYPEPTIDASE D-LIKE"/>
    <property type="match status" value="1"/>
</dbReference>
<dbReference type="Gene3D" id="2.60.40.1120">
    <property type="entry name" value="Carboxypeptidase-like, regulatory domain"/>
    <property type="match status" value="1"/>
</dbReference>
<dbReference type="Pfam" id="PF13620">
    <property type="entry name" value="CarboxypepD_reg"/>
    <property type="match status" value="1"/>
</dbReference>
<gene>
    <name evidence="11" type="ORF">CVLEPA_LOCUS20790</name>
</gene>
<evidence type="ECO:0000256" key="8">
    <source>
        <dbReference type="ARBA" id="ARBA00023180"/>
    </source>
</evidence>
<protein>
    <recommendedName>
        <fullName evidence="10">Peptidase M14 domain-containing protein</fullName>
    </recommendedName>
</protein>
<evidence type="ECO:0000259" key="10">
    <source>
        <dbReference type="PROSITE" id="PS52035"/>
    </source>
</evidence>
<dbReference type="SUPFAM" id="SSF53187">
    <property type="entry name" value="Zn-dependent exopeptidases"/>
    <property type="match status" value="1"/>
</dbReference>
<dbReference type="InterPro" id="IPR057247">
    <property type="entry name" value="CARBOXYPEPT_ZN_2"/>
</dbReference>
<dbReference type="Gene3D" id="1.10.2000.10">
    <property type="entry name" value="Frizzled cysteine-rich domain"/>
    <property type="match status" value="1"/>
</dbReference>
<evidence type="ECO:0000256" key="9">
    <source>
        <dbReference type="PROSITE-ProRule" id="PRU01379"/>
    </source>
</evidence>
<organism evidence="11 12">
    <name type="scientific">Clavelina lepadiformis</name>
    <name type="common">Light-bulb sea squirt</name>
    <name type="synonym">Ascidia lepadiformis</name>
    <dbReference type="NCBI Taxonomy" id="159417"/>
    <lineage>
        <taxon>Eukaryota</taxon>
        <taxon>Metazoa</taxon>
        <taxon>Chordata</taxon>
        <taxon>Tunicata</taxon>
        <taxon>Ascidiacea</taxon>
        <taxon>Aplousobranchia</taxon>
        <taxon>Clavelinidae</taxon>
        <taxon>Clavelina</taxon>
    </lineage>
</organism>
<dbReference type="Gene3D" id="3.40.630.10">
    <property type="entry name" value="Zn peptidases"/>
    <property type="match status" value="1"/>
</dbReference>
<keyword evidence="7" id="KW-0645">Protease</keyword>
<evidence type="ECO:0000256" key="6">
    <source>
        <dbReference type="ARBA" id="ARBA00022833"/>
    </source>
</evidence>
<evidence type="ECO:0000313" key="12">
    <source>
        <dbReference type="Proteomes" id="UP001642483"/>
    </source>
</evidence>
<dbReference type="PRINTS" id="PR00765">
    <property type="entry name" value="CRBOXYPTASEA"/>
</dbReference>
<dbReference type="PANTHER" id="PTHR11532">
    <property type="entry name" value="PROTEASE M14 CARBOXYPEPTIDASE"/>
    <property type="match status" value="1"/>
</dbReference>
<dbReference type="Pfam" id="PF00246">
    <property type="entry name" value="Peptidase_M14"/>
    <property type="match status" value="1"/>
</dbReference>
<dbReference type="PROSITE" id="PS00133">
    <property type="entry name" value="CARBOXYPEPT_ZN_2"/>
    <property type="match status" value="1"/>
</dbReference>
<dbReference type="InterPro" id="IPR050753">
    <property type="entry name" value="Peptidase_M14_domain"/>
</dbReference>
<evidence type="ECO:0000256" key="3">
    <source>
        <dbReference type="ARBA" id="ARBA00022645"/>
    </source>
</evidence>
<accession>A0ABP0GAK3</accession>
<feature type="active site" description="Proton donor/acceptor" evidence="9">
    <location>
        <position position="377"/>
    </location>
</feature>
<name>A0ABP0GAK3_CLALP</name>
<evidence type="ECO:0000256" key="1">
    <source>
        <dbReference type="ARBA" id="ARBA00001947"/>
    </source>
</evidence>
<comment type="caution">
    <text evidence="11">The sequence shown here is derived from an EMBL/GenBank/DDBJ whole genome shotgun (WGS) entry which is preliminary data.</text>
</comment>
<dbReference type="CDD" id="cd03858">
    <property type="entry name" value="M14_CP_N-E_like"/>
    <property type="match status" value="1"/>
</dbReference>
<dbReference type="Proteomes" id="UP001642483">
    <property type="component" value="Unassembled WGS sequence"/>
</dbReference>
<dbReference type="InterPro" id="IPR036790">
    <property type="entry name" value="Frizzled_dom_sf"/>
</dbReference>
<dbReference type="SUPFAM" id="SSF49464">
    <property type="entry name" value="Carboxypeptidase regulatory domain-like"/>
    <property type="match status" value="1"/>
</dbReference>
<dbReference type="CDD" id="cd11308">
    <property type="entry name" value="Peptidase_M14NE-CP-C_like"/>
    <property type="match status" value="1"/>
</dbReference>
<dbReference type="EMBL" id="CAWYQH010000108">
    <property type="protein sequence ID" value="CAK8688821.1"/>
    <property type="molecule type" value="Genomic_DNA"/>
</dbReference>
<dbReference type="InterPro" id="IPR000834">
    <property type="entry name" value="Peptidase_M14"/>
</dbReference>
<dbReference type="SMART" id="SM00631">
    <property type="entry name" value="Zn_pept"/>
    <property type="match status" value="1"/>
</dbReference>
<keyword evidence="3" id="KW-0121">Carboxypeptidase</keyword>
<proteinExistence type="inferred from homology"/>
<dbReference type="InterPro" id="IPR008969">
    <property type="entry name" value="CarboxyPept-like_regulatory"/>
</dbReference>
<dbReference type="PROSITE" id="PS52035">
    <property type="entry name" value="PEPTIDASE_M14"/>
    <property type="match status" value="1"/>
</dbReference>
<keyword evidence="5" id="KW-0378">Hydrolase</keyword>